<dbReference type="PROSITE" id="PS51808">
    <property type="entry name" value="CHCH"/>
    <property type="match status" value="1"/>
</dbReference>
<dbReference type="GO" id="GO:0008535">
    <property type="term" value="P:respiratory chain complex IV assembly"/>
    <property type="evidence" value="ECO:0007669"/>
    <property type="project" value="InterPro"/>
</dbReference>
<organism evidence="4 5">
    <name type="scientific">Caerostris extrusa</name>
    <name type="common">Bark spider</name>
    <name type="synonym">Caerostris bankana</name>
    <dbReference type="NCBI Taxonomy" id="172846"/>
    <lineage>
        <taxon>Eukaryota</taxon>
        <taxon>Metazoa</taxon>
        <taxon>Ecdysozoa</taxon>
        <taxon>Arthropoda</taxon>
        <taxon>Chelicerata</taxon>
        <taxon>Arachnida</taxon>
        <taxon>Araneae</taxon>
        <taxon>Araneomorphae</taxon>
        <taxon>Entelegynae</taxon>
        <taxon>Araneoidea</taxon>
        <taxon>Araneidae</taxon>
        <taxon>Caerostris</taxon>
    </lineage>
</organism>
<accession>A0AAV4TZZ3</accession>
<proteinExistence type="predicted"/>
<name>A0AAV4TZZ3_CAEEX</name>
<protein>
    <submittedName>
        <fullName evidence="4">Cytochrome c oxidase assembly factor 6 homolog</fullName>
    </submittedName>
</protein>
<evidence type="ECO:0000313" key="4">
    <source>
        <dbReference type="EMBL" id="GIY51074.1"/>
    </source>
</evidence>
<evidence type="ECO:0000313" key="5">
    <source>
        <dbReference type="Proteomes" id="UP001054945"/>
    </source>
</evidence>
<dbReference type="Gene3D" id="1.10.10.140">
    <property type="entry name" value="Cytochrome c oxidase, subunit VIb"/>
    <property type="match status" value="1"/>
</dbReference>
<dbReference type="InterPro" id="IPR036549">
    <property type="entry name" value="CX6/COA6-like_sf"/>
</dbReference>
<dbReference type="PANTHER" id="PTHR46690:SF1">
    <property type="entry name" value="CYTOCHROME C OXIDASE ASSEMBLY FACTOR 6 HOMOLOG"/>
    <property type="match status" value="1"/>
</dbReference>
<dbReference type="SUPFAM" id="SSF47694">
    <property type="entry name" value="Cytochrome c oxidase subunit h"/>
    <property type="match status" value="1"/>
</dbReference>
<comment type="subcellular location">
    <subcellularLocation>
        <location evidence="1">Mitochondrion</location>
    </subcellularLocation>
</comment>
<sequence>MLSLNIRTFNCCRNYFVHFYNCYQIESFKFYLIRGKKMSFPDKDKRKKCWASRDAYWECLDQNNDDSACCMELKKCFENDCPNLWVQHFNRKREYLKFKEKLQTDDPLEALKEILIFFTLCV</sequence>
<evidence type="ECO:0000256" key="2">
    <source>
        <dbReference type="ARBA" id="ARBA00023128"/>
    </source>
</evidence>
<reference evidence="4 5" key="1">
    <citation type="submission" date="2021-06" db="EMBL/GenBank/DDBJ databases">
        <title>Caerostris extrusa draft genome.</title>
        <authorList>
            <person name="Kono N."/>
            <person name="Arakawa K."/>
        </authorList>
    </citation>
    <scope>NUCLEOTIDE SEQUENCE [LARGE SCALE GENOMIC DNA]</scope>
</reference>
<evidence type="ECO:0000256" key="3">
    <source>
        <dbReference type="ARBA" id="ARBA00023157"/>
    </source>
</evidence>
<dbReference type="EMBL" id="BPLR01012063">
    <property type="protein sequence ID" value="GIY51074.1"/>
    <property type="molecule type" value="Genomic_DNA"/>
</dbReference>
<dbReference type="PANTHER" id="PTHR46690">
    <property type="entry name" value="CYTOCHROME C OXIDASE ASSEMBLY FACTOR 6 HOMOLOG"/>
    <property type="match status" value="1"/>
</dbReference>
<dbReference type="InterPro" id="IPR042289">
    <property type="entry name" value="COA6"/>
</dbReference>
<keyword evidence="5" id="KW-1185">Reference proteome</keyword>
<evidence type="ECO:0000256" key="1">
    <source>
        <dbReference type="ARBA" id="ARBA00004173"/>
    </source>
</evidence>
<gene>
    <name evidence="4" type="primary">COA6</name>
    <name evidence="4" type="ORF">CEXT_360401</name>
</gene>
<keyword evidence="2" id="KW-0496">Mitochondrion</keyword>
<dbReference type="Proteomes" id="UP001054945">
    <property type="component" value="Unassembled WGS sequence"/>
</dbReference>
<dbReference type="GO" id="GO:0005739">
    <property type="term" value="C:mitochondrion"/>
    <property type="evidence" value="ECO:0007669"/>
    <property type="project" value="UniProtKB-SubCell"/>
</dbReference>
<dbReference type="Pfam" id="PF02297">
    <property type="entry name" value="COX6B"/>
    <property type="match status" value="1"/>
</dbReference>
<dbReference type="GO" id="GO:0042775">
    <property type="term" value="P:mitochondrial ATP synthesis coupled electron transport"/>
    <property type="evidence" value="ECO:0007669"/>
    <property type="project" value="TreeGrafter"/>
</dbReference>
<dbReference type="InterPro" id="IPR048280">
    <property type="entry name" value="COX6B-like"/>
</dbReference>
<keyword evidence="3" id="KW-1015">Disulfide bond</keyword>
<comment type="caution">
    <text evidence="4">The sequence shown here is derived from an EMBL/GenBank/DDBJ whole genome shotgun (WGS) entry which is preliminary data.</text>
</comment>
<dbReference type="AlphaFoldDB" id="A0AAV4TZZ3"/>